<comment type="caution">
    <text evidence="3">The sequence shown here is derived from an EMBL/GenBank/DDBJ whole genome shotgun (WGS) entry which is preliminary data.</text>
</comment>
<gene>
    <name evidence="3" type="ORF">GJ744_009309</name>
</gene>
<evidence type="ECO:0000256" key="1">
    <source>
        <dbReference type="SAM" id="MobiDB-lite"/>
    </source>
</evidence>
<dbReference type="Proteomes" id="UP000606974">
    <property type="component" value="Unassembled WGS sequence"/>
</dbReference>
<accession>A0A8H7E4Y3</accession>
<dbReference type="InterPro" id="IPR001509">
    <property type="entry name" value="Epimerase_deHydtase"/>
</dbReference>
<evidence type="ECO:0000259" key="2">
    <source>
        <dbReference type="Pfam" id="PF01370"/>
    </source>
</evidence>
<dbReference type="OrthoDB" id="16464at2759"/>
<keyword evidence="4" id="KW-1185">Reference proteome</keyword>
<dbReference type="InterPro" id="IPR036291">
    <property type="entry name" value="NAD(P)-bd_dom_sf"/>
</dbReference>
<reference evidence="3" key="1">
    <citation type="submission" date="2020-02" db="EMBL/GenBank/DDBJ databases">
        <authorList>
            <person name="Palmer J.M."/>
        </authorList>
    </citation>
    <scope>NUCLEOTIDE SEQUENCE</scope>
    <source>
        <strain evidence="3">EPUS1.4</strain>
        <tissue evidence="3">Thallus</tissue>
    </source>
</reference>
<dbReference type="InterPro" id="IPR050177">
    <property type="entry name" value="Lipid_A_modif_metabolic_enz"/>
</dbReference>
<dbReference type="EMBL" id="JAACFV010000055">
    <property type="protein sequence ID" value="KAF7508318.1"/>
    <property type="molecule type" value="Genomic_DNA"/>
</dbReference>
<proteinExistence type="predicted"/>
<dbReference type="SUPFAM" id="SSF51735">
    <property type="entry name" value="NAD(P)-binding Rossmann-fold domains"/>
    <property type="match status" value="1"/>
</dbReference>
<sequence length="419" mass="46288">MAEAVHVRDGVEKPSVLIIGGLGYIGRFLAKYIHTHSLCSTVRLVDKVLPQLAHLAPEFTEPCHQSFFLQADASREASMSRIFERPDGSTKPWDYVFNLGGETVLSQALEVYKLRSVALSVTLGREAARRGVKAFVEASTGTVYAPSRNPRKETDKLKPWLKLAKCKLEAEEALSKIPGLNLVILRLAHVYGEYDSGFIAKALCLARIYQEQGRELKWLWTEDLRINTVHVEDVARALWKAAEWRAVNSTIPADAAAAPESPTSPRRSGVISALSPGSPTSSTSALQHNSTIPIFNLVDHGCTSQGTLATIISQVFGIKTGFQGSLISQFAKMHLESVVDDLNEDILQPWADILAKKGITRPGPLSPFLEKELLKDTDLSLDGGLFERVTGFEYERGDGLKREGVEEMVKSYERMGWWP</sequence>
<dbReference type="AlphaFoldDB" id="A0A8H7E4Y3"/>
<feature type="region of interest" description="Disordered" evidence="1">
    <location>
        <begin position="254"/>
        <end position="285"/>
    </location>
</feature>
<dbReference type="PANTHER" id="PTHR43245:SF11">
    <property type="entry name" value="LD23561P"/>
    <property type="match status" value="1"/>
</dbReference>
<evidence type="ECO:0000313" key="3">
    <source>
        <dbReference type="EMBL" id="KAF7508318.1"/>
    </source>
</evidence>
<dbReference type="PANTHER" id="PTHR43245">
    <property type="entry name" value="BIFUNCTIONAL POLYMYXIN RESISTANCE PROTEIN ARNA"/>
    <property type="match status" value="1"/>
</dbReference>
<name>A0A8H7E4Y3_9EURO</name>
<dbReference type="Pfam" id="PF01370">
    <property type="entry name" value="Epimerase"/>
    <property type="match status" value="1"/>
</dbReference>
<feature type="compositionally biased region" description="Polar residues" evidence="1">
    <location>
        <begin position="275"/>
        <end position="285"/>
    </location>
</feature>
<feature type="domain" description="NAD-dependent epimerase/dehydratase" evidence="2">
    <location>
        <begin position="16"/>
        <end position="244"/>
    </location>
</feature>
<protein>
    <recommendedName>
        <fullName evidence="2">NAD-dependent epimerase/dehydratase domain-containing protein</fullName>
    </recommendedName>
</protein>
<organism evidence="3 4">
    <name type="scientific">Endocarpon pusillum</name>
    <dbReference type="NCBI Taxonomy" id="364733"/>
    <lineage>
        <taxon>Eukaryota</taxon>
        <taxon>Fungi</taxon>
        <taxon>Dikarya</taxon>
        <taxon>Ascomycota</taxon>
        <taxon>Pezizomycotina</taxon>
        <taxon>Eurotiomycetes</taxon>
        <taxon>Chaetothyriomycetidae</taxon>
        <taxon>Verrucariales</taxon>
        <taxon>Verrucariaceae</taxon>
        <taxon>Endocarpon</taxon>
    </lineage>
</organism>
<evidence type="ECO:0000313" key="4">
    <source>
        <dbReference type="Proteomes" id="UP000606974"/>
    </source>
</evidence>
<dbReference type="Gene3D" id="3.40.50.720">
    <property type="entry name" value="NAD(P)-binding Rossmann-like Domain"/>
    <property type="match status" value="1"/>
</dbReference>